<feature type="compositionally biased region" description="Basic and acidic residues" evidence="1">
    <location>
        <begin position="811"/>
        <end position="829"/>
    </location>
</feature>
<gene>
    <name evidence="3" type="ORF">Cvel_3243</name>
</gene>
<feature type="transmembrane region" description="Helical" evidence="2">
    <location>
        <begin position="528"/>
        <end position="547"/>
    </location>
</feature>
<feature type="compositionally biased region" description="Basic and acidic residues" evidence="1">
    <location>
        <begin position="1059"/>
        <end position="1068"/>
    </location>
</feature>
<feature type="region of interest" description="Disordered" evidence="1">
    <location>
        <begin position="808"/>
        <end position="831"/>
    </location>
</feature>
<feature type="transmembrane region" description="Helical" evidence="2">
    <location>
        <begin position="128"/>
        <end position="159"/>
    </location>
</feature>
<feature type="transmembrane region" description="Helical" evidence="2">
    <location>
        <begin position="180"/>
        <end position="199"/>
    </location>
</feature>
<dbReference type="AlphaFoldDB" id="A0A0G4FE26"/>
<feature type="transmembrane region" description="Helical" evidence="2">
    <location>
        <begin position="554"/>
        <end position="578"/>
    </location>
</feature>
<feature type="region of interest" description="Disordered" evidence="1">
    <location>
        <begin position="617"/>
        <end position="643"/>
    </location>
</feature>
<feature type="region of interest" description="Disordered" evidence="1">
    <location>
        <begin position="1138"/>
        <end position="1182"/>
    </location>
</feature>
<organism evidence="3">
    <name type="scientific">Chromera velia CCMP2878</name>
    <dbReference type="NCBI Taxonomy" id="1169474"/>
    <lineage>
        <taxon>Eukaryota</taxon>
        <taxon>Sar</taxon>
        <taxon>Alveolata</taxon>
        <taxon>Colpodellida</taxon>
        <taxon>Chromeraceae</taxon>
        <taxon>Chromera</taxon>
    </lineage>
</organism>
<evidence type="ECO:0000256" key="1">
    <source>
        <dbReference type="SAM" id="MobiDB-lite"/>
    </source>
</evidence>
<dbReference type="EMBL" id="CDMZ01000308">
    <property type="protein sequence ID" value="CEM11459.1"/>
    <property type="molecule type" value="Genomic_DNA"/>
</dbReference>
<feature type="region of interest" description="Disordered" evidence="1">
    <location>
        <begin position="1091"/>
        <end position="1116"/>
    </location>
</feature>
<feature type="region of interest" description="Disordered" evidence="1">
    <location>
        <begin position="442"/>
        <end position="491"/>
    </location>
</feature>
<feature type="compositionally biased region" description="Polar residues" evidence="1">
    <location>
        <begin position="764"/>
        <end position="773"/>
    </location>
</feature>
<protein>
    <submittedName>
        <fullName evidence="3">Uncharacterized protein</fullName>
    </submittedName>
</protein>
<feature type="transmembrane region" description="Helical" evidence="2">
    <location>
        <begin position="248"/>
        <end position="268"/>
    </location>
</feature>
<feature type="transmembrane region" description="Helical" evidence="2">
    <location>
        <begin position="584"/>
        <end position="605"/>
    </location>
</feature>
<feature type="compositionally biased region" description="Acidic residues" evidence="1">
    <location>
        <begin position="409"/>
        <end position="430"/>
    </location>
</feature>
<keyword evidence="2" id="KW-0472">Membrane</keyword>
<proteinExistence type="predicted"/>
<feature type="compositionally biased region" description="Low complexity" evidence="1">
    <location>
        <begin position="749"/>
        <end position="763"/>
    </location>
</feature>
<feature type="compositionally biased region" description="Acidic residues" evidence="1">
    <location>
        <begin position="680"/>
        <end position="693"/>
    </location>
</feature>
<feature type="region of interest" description="Disordered" evidence="1">
    <location>
        <begin position="381"/>
        <end position="430"/>
    </location>
</feature>
<accession>A0A0G4FE26</accession>
<feature type="compositionally biased region" description="Basic and acidic residues" evidence="1">
    <location>
        <begin position="657"/>
        <end position="669"/>
    </location>
</feature>
<name>A0A0G4FE26_9ALVE</name>
<reference evidence="3" key="1">
    <citation type="submission" date="2014-11" db="EMBL/GenBank/DDBJ databases">
        <authorList>
            <person name="Otto D Thomas"/>
            <person name="Naeem Raeece"/>
        </authorList>
    </citation>
    <scope>NUCLEOTIDE SEQUENCE</scope>
</reference>
<feature type="region of interest" description="Disordered" evidence="1">
    <location>
        <begin position="1043"/>
        <end position="1076"/>
    </location>
</feature>
<feature type="transmembrane region" description="Helical" evidence="2">
    <location>
        <begin position="288"/>
        <end position="310"/>
    </location>
</feature>
<evidence type="ECO:0000313" key="3">
    <source>
        <dbReference type="EMBL" id="CEM11459.1"/>
    </source>
</evidence>
<feature type="compositionally biased region" description="Basic residues" evidence="1">
    <location>
        <begin position="627"/>
        <end position="637"/>
    </location>
</feature>
<keyword evidence="2" id="KW-1133">Transmembrane helix</keyword>
<evidence type="ECO:0000256" key="2">
    <source>
        <dbReference type="SAM" id="Phobius"/>
    </source>
</evidence>
<feature type="compositionally biased region" description="Basic and acidic residues" evidence="1">
    <location>
        <begin position="399"/>
        <end position="408"/>
    </location>
</feature>
<feature type="compositionally biased region" description="Gly residues" evidence="1">
    <location>
        <begin position="464"/>
        <end position="473"/>
    </location>
</feature>
<sequence>MQASSLNCPRRIPSPDEVVLKRLDGEAKQKARRNLTGERLVGWRCDWNTALCIGWESSVELFFSVTSVAVLSSPLSLSCPLGAVLLAGGDGNEFMTAEEVEGSSWASRFEMTFYDWRSWYAKSCRMRFVFFTVIGLIMGVSLAIAWSMQLMFGLFLALAPQTRINLQEALEMGAHDLSSRAYLGIFLLPLELVGVALFVDHSVKLAADFLSKVAPGKRFRAHFASALQVFLIWLQFRDAQKAATRIAFLLNPVVLEVGAFLIAFHSAASALANKSAVATHNVVRMYAFGGAALTVQYTIFFVLLRFLAAISHNGAKIYRELFIEEQQKSIVVTHGIERESMHELSAENQEDVAAKHQQARAVVALKYREWENYYKKEGHFEQPERPSVMMLGSQRKKKGEGNGEKGEGNDDGGEDDEGTDSDEEEGEGDDEIEWDAVAGAMRETEGDPSASSSRGGRGDESHSGGEGGGGPGGASREDTEEGEEYVPDTLPSSRGGGAFGRVFRFLCSIVWLIVVVLLWWIWQALFCFGVGLLSQTAVGVILVFASLSDNLGTYAMFLVPIFLVTALLLVVRGATLLFPKAVGFAFTLTLLSFLLISVSLIYFASANNETSSNWKDAAYQGSEGRNGHGHQHKHHHVGFTGGPRVSQLTAQNLRLHDGALTDDDRRESARLSGFGSTDTAWDEDEDSDDDDETVYTSSRLESARIDSPERQNAVEPTASAHPRGDTDAPSPASDTGTKKTKISQHSDLARQAVLRQAAQTQQANKNGTTSFVSLQKDRRKSLRTESRRAGRKSTGDAVLGFLEKLTQTQTQKEREAERQKDKENEVQKEAEEDTAFLRQQRFGKSYPLCEQRYGTQAFQRPGLSLLDVAVIAVRGTTIQAEVFADLSLWSSIAVLQVVNNYITPVLSWLPKWWTNKMLTSTSIFTGYNIVRFRGEMEMDETAPSAGSASWANKVAENAKNSLKRWVTAVIPSYDLIPKVDKVTGLIQHIDCFEEEPLPCHSMTTILCALACDCGDDSGQMRSRCEGFSKDWNWKKWKKKTKEAGPSSVCLKPVSHSKAPVRDRKESDGPKNPLMDAHLSGTQMYKRTAAEPALQTARNRPSSLMPAGKGSEVKGGVDLESDEDQRFARSTGELPNKFFVLNEKGRMPSQYDDSPDSTEGGMEDIDDVRPSSAPVKELDGDFK</sequence>
<keyword evidence="2" id="KW-0812">Transmembrane</keyword>
<feature type="transmembrane region" description="Helical" evidence="2">
    <location>
        <begin position="502"/>
        <end position="522"/>
    </location>
</feature>
<feature type="region of interest" description="Disordered" evidence="1">
    <location>
        <begin position="657"/>
        <end position="794"/>
    </location>
</feature>
<dbReference type="VEuPathDB" id="CryptoDB:Cvel_3243"/>
<feature type="compositionally biased region" description="Acidic residues" evidence="1">
    <location>
        <begin position="1152"/>
        <end position="1165"/>
    </location>
</feature>